<evidence type="ECO:0000313" key="2">
    <source>
        <dbReference type="EMBL" id="PTQ35641.1"/>
    </source>
</evidence>
<gene>
    <name evidence="2" type="ORF">MARPO_0070s0098</name>
</gene>
<dbReference type="AlphaFoldDB" id="A0A2R6WP66"/>
<feature type="region of interest" description="Disordered" evidence="1">
    <location>
        <begin position="1"/>
        <end position="29"/>
    </location>
</feature>
<dbReference type="Proteomes" id="UP000244005">
    <property type="component" value="Unassembled WGS sequence"/>
</dbReference>
<organism evidence="2 3">
    <name type="scientific">Marchantia polymorpha</name>
    <name type="common">Common liverwort</name>
    <name type="synonym">Marchantia aquatica</name>
    <dbReference type="NCBI Taxonomy" id="3197"/>
    <lineage>
        <taxon>Eukaryota</taxon>
        <taxon>Viridiplantae</taxon>
        <taxon>Streptophyta</taxon>
        <taxon>Embryophyta</taxon>
        <taxon>Marchantiophyta</taxon>
        <taxon>Marchantiopsida</taxon>
        <taxon>Marchantiidae</taxon>
        <taxon>Marchantiales</taxon>
        <taxon>Marchantiaceae</taxon>
        <taxon>Marchantia</taxon>
    </lineage>
</organism>
<protein>
    <submittedName>
        <fullName evidence="2">Uncharacterized protein</fullName>
    </submittedName>
</protein>
<proteinExistence type="predicted"/>
<accession>A0A2R6WP66</accession>
<sequence length="118" mass="13087">MSVNERNQRSQSVGKGTWSAISRERPRSADTLMHMNLRTPEQTVVFAGGLRISRSPAVKVDNVGLQPGVSSRAPTALPVCSPAVHLLLLIFKCPRVFRHPKSEISDYRGFITEETPFN</sequence>
<evidence type="ECO:0000313" key="3">
    <source>
        <dbReference type="Proteomes" id="UP000244005"/>
    </source>
</evidence>
<dbReference type="Gramene" id="Mp4g13830.1">
    <property type="protein sequence ID" value="Mp4g13830.1.cds1"/>
    <property type="gene ID" value="Mp4g13830"/>
</dbReference>
<dbReference type="EMBL" id="KZ772742">
    <property type="protein sequence ID" value="PTQ35641.1"/>
    <property type="molecule type" value="Genomic_DNA"/>
</dbReference>
<evidence type="ECO:0000256" key="1">
    <source>
        <dbReference type="SAM" id="MobiDB-lite"/>
    </source>
</evidence>
<name>A0A2R6WP66_MARPO</name>
<feature type="compositionally biased region" description="Polar residues" evidence="1">
    <location>
        <begin position="1"/>
        <end position="14"/>
    </location>
</feature>
<reference evidence="3" key="1">
    <citation type="journal article" date="2017" name="Cell">
        <title>Insights into land plant evolution garnered from the Marchantia polymorpha genome.</title>
        <authorList>
            <person name="Bowman J.L."/>
            <person name="Kohchi T."/>
            <person name="Yamato K.T."/>
            <person name="Jenkins J."/>
            <person name="Shu S."/>
            <person name="Ishizaki K."/>
            <person name="Yamaoka S."/>
            <person name="Nishihama R."/>
            <person name="Nakamura Y."/>
            <person name="Berger F."/>
            <person name="Adam C."/>
            <person name="Aki S.S."/>
            <person name="Althoff F."/>
            <person name="Araki T."/>
            <person name="Arteaga-Vazquez M.A."/>
            <person name="Balasubrmanian S."/>
            <person name="Barry K."/>
            <person name="Bauer D."/>
            <person name="Boehm C.R."/>
            <person name="Briginshaw L."/>
            <person name="Caballero-Perez J."/>
            <person name="Catarino B."/>
            <person name="Chen F."/>
            <person name="Chiyoda S."/>
            <person name="Chovatia M."/>
            <person name="Davies K.M."/>
            <person name="Delmans M."/>
            <person name="Demura T."/>
            <person name="Dierschke T."/>
            <person name="Dolan L."/>
            <person name="Dorantes-Acosta A.E."/>
            <person name="Eklund D.M."/>
            <person name="Florent S.N."/>
            <person name="Flores-Sandoval E."/>
            <person name="Fujiyama A."/>
            <person name="Fukuzawa H."/>
            <person name="Galik B."/>
            <person name="Grimanelli D."/>
            <person name="Grimwood J."/>
            <person name="Grossniklaus U."/>
            <person name="Hamada T."/>
            <person name="Haseloff J."/>
            <person name="Hetherington A.J."/>
            <person name="Higo A."/>
            <person name="Hirakawa Y."/>
            <person name="Hundley H.N."/>
            <person name="Ikeda Y."/>
            <person name="Inoue K."/>
            <person name="Inoue S.I."/>
            <person name="Ishida S."/>
            <person name="Jia Q."/>
            <person name="Kakita M."/>
            <person name="Kanazawa T."/>
            <person name="Kawai Y."/>
            <person name="Kawashima T."/>
            <person name="Kennedy M."/>
            <person name="Kinose K."/>
            <person name="Kinoshita T."/>
            <person name="Kohara Y."/>
            <person name="Koide E."/>
            <person name="Komatsu K."/>
            <person name="Kopischke S."/>
            <person name="Kubo M."/>
            <person name="Kyozuka J."/>
            <person name="Lagercrantz U."/>
            <person name="Lin S.S."/>
            <person name="Lindquist E."/>
            <person name="Lipzen A.M."/>
            <person name="Lu C.W."/>
            <person name="De Luna E."/>
            <person name="Martienssen R.A."/>
            <person name="Minamino N."/>
            <person name="Mizutani M."/>
            <person name="Mizutani M."/>
            <person name="Mochizuki N."/>
            <person name="Monte I."/>
            <person name="Mosher R."/>
            <person name="Nagasaki H."/>
            <person name="Nakagami H."/>
            <person name="Naramoto S."/>
            <person name="Nishitani K."/>
            <person name="Ohtani M."/>
            <person name="Okamoto T."/>
            <person name="Okumura M."/>
            <person name="Phillips J."/>
            <person name="Pollak B."/>
            <person name="Reinders A."/>
            <person name="Rovekamp M."/>
            <person name="Sano R."/>
            <person name="Sawa S."/>
            <person name="Schmid M.W."/>
            <person name="Shirakawa M."/>
            <person name="Solano R."/>
            <person name="Spunde A."/>
            <person name="Suetsugu N."/>
            <person name="Sugano S."/>
            <person name="Sugiyama A."/>
            <person name="Sun R."/>
            <person name="Suzuki Y."/>
            <person name="Takenaka M."/>
            <person name="Takezawa D."/>
            <person name="Tomogane H."/>
            <person name="Tsuzuki M."/>
            <person name="Ueda T."/>
            <person name="Umeda M."/>
            <person name="Ward J.M."/>
            <person name="Watanabe Y."/>
            <person name="Yazaki K."/>
            <person name="Yokoyama R."/>
            <person name="Yoshitake Y."/>
            <person name="Yotsui I."/>
            <person name="Zachgo S."/>
            <person name="Schmutz J."/>
        </authorList>
    </citation>
    <scope>NUCLEOTIDE SEQUENCE [LARGE SCALE GENOMIC DNA]</scope>
    <source>
        <strain evidence="3">Tak-1</strain>
    </source>
</reference>
<keyword evidence="3" id="KW-1185">Reference proteome</keyword>